<dbReference type="Gene3D" id="3.10.450.50">
    <property type="match status" value="1"/>
</dbReference>
<dbReference type="Gene3D" id="1.10.1740.10">
    <property type="match status" value="1"/>
</dbReference>
<dbReference type="SUPFAM" id="SSF88946">
    <property type="entry name" value="Sigma2 domain of RNA polymerase sigma factors"/>
    <property type="match status" value="1"/>
</dbReference>
<dbReference type="SUPFAM" id="SSF88659">
    <property type="entry name" value="Sigma3 and sigma4 domains of RNA polymerase sigma factors"/>
    <property type="match status" value="1"/>
</dbReference>
<evidence type="ECO:0000313" key="4">
    <source>
        <dbReference type="EMBL" id="TCZ80872.1"/>
    </source>
</evidence>
<feature type="domain" description="RNA polymerase sigma factor 70 region 4 type 2" evidence="3">
    <location>
        <begin position="106"/>
        <end position="156"/>
    </location>
</feature>
<dbReference type="InterPro" id="IPR032710">
    <property type="entry name" value="NTF2-like_dom_sf"/>
</dbReference>
<dbReference type="GO" id="GO:0006352">
    <property type="term" value="P:DNA-templated transcription initiation"/>
    <property type="evidence" value="ECO:0007669"/>
    <property type="project" value="InterPro"/>
</dbReference>
<dbReference type="InterPro" id="IPR036388">
    <property type="entry name" value="WH-like_DNA-bd_sf"/>
</dbReference>
<dbReference type="Proteomes" id="UP000295418">
    <property type="component" value="Unassembled WGS sequence"/>
</dbReference>
<reference evidence="4 5" key="1">
    <citation type="submission" date="2019-03" db="EMBL/GenBank/DDBJ databases">
        <authorList>
            <person name="Kim M.K.M."/>
        </authorList>
    </citation>
    <scope>NUCLEOTIDE SEQUENCE [LARGE SCALE GENOMIC DNA]</scope>
    <source>
        <strain evidence="4 5">18JY21-1</strain>
    </source>
</reference>
<dbReference type="AlphaFoldDB" id="A0A4V2WPV5"/>
<accession>A0A4V2WPV5</accession>
<dbReference type="NCBIfam" id="TIGR02937">
    <property type="entry name" value="sigma70-ECF"/>
    <property type="match status" value="1"/>
</dbReference>
<dbReference type="InterPro" id="IPR013325">
    <property type="entry name" value="RNA_pol_sigma_r2"/>
</dbReference>
<protein>
    <submittedName>
        <fullName evidence="4">Sigma-70 family RNA polymerase sigma factor</fullName>
    </submittedName>
</protein>
<gene>
    <name evidence="4" type="ORF">E0485_00845</name>
</gene>
<evidence type="ECO:0000313" key="5">
    <source>
        <dbReference type="Proteomes" id="UP000295418"/>
    </source>
</evidence>
<dbReference type="PANTHER" id="PTHR30173">
    <property type="entry name" value="SIGMA 19 FACTOR"/>
    <property type="match status" value="1"/>
</dbReference>
<dbReference type="Pfam" id="PF04542">
    <property type="entry name" value="Sigma70_r2"/>
    <property type="match status" value="1"/>
</dbReference>
<feature type="domain" description="RNA polymerase sigma-70 region 2" evidence="2">
    <location>
        <begin position="6"/>
        <end position="71"/>
    </location>
</feature>
<evidence type="ECO:0000256" key="1">
    <source>
        <dbReference type="ARBA" id="ARBA00011344"/>
    </source>
</evidence>
<dbReference type="InterPro" id="IPR014284">
    <property type="entry name" value="RNA_pol_sigma-70_dom"/>
</dbReference>
<dbReference type="Pfam" id="PF08281">
    <property type="entry name" value="Sigma70_r4_2"/>
    <property type="match status" value="1"/>
</dbReference>
<dbReference type="GO" id="GO:0016987">
    <property type="term" value="F:sigma factor activity"/>
    <property type="evidence" value="ECO:0007669"/>
    <property type="project" value="InterPro"/>
</dbReference>
<dbReference type="InterPro" id="IPR052704">
    <property type="entry name" value="ECF_Sigma-70_Domain"/>
</dbReference>
<dbReference type="OrthoDB" id="3211555at2"/>
<proteinExistence type="predicted"/>
<dbReference type="RefSeq" id="WP_132415608.1">
    <property type="nucleotide sequence ID" value="NZ_SKFG01000001.1"/>
</dbReference>
<dbReference type="SUPFAM" id="SSF54427">
    <property type="entry name" value="NTF2-like"/>
    <property type="match status" value="1"/>
</dbReference>
<dbReference type="InterPro" id="IPR007627">
    <property type="entry name" value="RNA_pol_sigma70_r2"/>
</dbReference>
<sequence>MDLETMYRTYKPLLLSVAYRMLGSYTEAEDAVQDVFITVRGVQLDSISNLQAYLVKMMTNHSLNILKSARRKRELYTGPWLPEPVITSDGSEPSEFLIQQESFGYALLVLMEKLTPIERAVFVLKESLGYDYREIAELLGKTEAACRKMLSRSKDKIGTDSTLVSYSEHSERFVQAFAKAIETGKFTSFIQLLTEDAVLFSDGGGKVRAALFPILGKDRVRALLEGIYAKGSLQGDVQIVSISGQPGIVIKRSEFPPKAICFGLDSIGRSIATVYLIMNPDKLTHFKN</sequence>
<dbReference type="PANTHER" id="PTHR30173:SF36">
    <property type="entry name" value="ECF RNA POLYMERASE SIGMA FACTOR SIGJ"/>
    <property type="match status" value="1"/>
</dbReference>
<dbReference type="InterPro" id="IPR013324">
    <property type="entry name" value="RNA_pol_sigma_r3/r4-like"/>
</dbReference>
<dbReference type="Gene3D" id="1.10.10.10">
    <property type="entry name" value="Winged helix-like DNA-binding domain superfamily/Winged helix DNA-binding domain"/>
    <property type="match status" value="1"/>
</dbReference>
<dbReference type="NCBIfam" id="NF007214">
    <property type="entry name" value="PRK09636.1"/>
    <property type="match status" value="1"/>
</dbReference>
<dbReference type="GO" id="GO:0003677">
    <property type="term" value="F:DNA binding"/>
    <property type="evidence" value="ECO:0007669"/>
    <property type="project" value="InterPro"/>
</dbReference>
<evidence type="ECO:0000259" key="3">
    <source>
        <dbReference type="Pfam" id="PF08281"/>
    </source>
</evidence>
<keyword evidence="5" id="KW-1185">Reference proteome</keyword>
<evidence type="ECO:0000259" key="2">
    <source>
        <dbReference type="Pfam" id="PF04542"/>
    </source>
</evidence>
<organism evidence="4 5">
    <name type="scientific">Paenibacillus albiflavus</name>
    <dbReference type="NCBI Taxonomy" id="2545760"/>
    <lineage>
        <taxon>Bacteria</taxon>
        <taxon>Bacillati</taxon>
        <taxon>Bacillota</taxon>
        <taxon>Bacilli</taxon>
        <taxon>Bacillales</taxon>
        <taxon>Paenibacillaceae</taxon>
        <taxon>Paenibacillus</taxon>
    </lineage>
</organism>
<comment type="caution">
    <text evidence="4">The sequence shown here is derived from an EMBL/GenBank/DDBJ whole genome shotgun (WGS) entry which is preliminary data.</text>
</comment>
<dbReference type="InterPro" id="IPR013249">
    <property type="entry name" value="RNA_pol_sigma70_r4_t2"/>
</dbReference>
<name>A0A4V2WPV5_9BACL</name>
<dbReference type="EMBL" id="SKFG01000001">
    <property type="protein sequence ID" value="TCZ80872.1"/>
    <property type="molecule type" value="Genomic_DNA"/>
</dbReference>
<comment type="subunit">
    <text evidence="1">Interacts transiently with the RNA polymerase catalytic core formed by RpoA, RpoB, RpoC and RpoZ (2 alpha, 1 beta, 1 beta' and 1 omega subunit) to form the RNA polymerase holoenzyme that can initiate transcription.</text>
</comment>